<accession>A0A0D0BLS5</accession>
<dbReference type="AlphaFoldDB" id="A0A0D0BLS5"/>
<protein>
    <submittedName>
        <fullName evidence="2">Uncharacterized protein</fullName>
    </submittedName>
</protein>
<name>A0A0D0BLS5_9AGAM</name>
<reference evidence="2 3" key="1">
    <citation type="submission" date="2014-04" db="EMBL/GenBank/DDBJ databases">
        <authorList>
            <consortium name="DOE Joint Genome Institute"/>
            <person name="Kuo A."/>
            <person name="Ruytinx J."/>
            <person name="Rineau F."/>
            <person name="Colpaert J."/>
            <person name="Kohler A."/>
            <person name="Nagy L.G."/>
            <person name="Floudas D."/>
            <person name="Copeland A."/>
            <person name="Barry K.W."/>
            <person name="Cichocki N."/>
            <person name="Veneault-Fourrey C."/>
            <person name="LaButti K."/>
            <person name="Lindquist E.A."/>
            <person name="Lipzen A."/>
            <person name="Lundell T."/>
            <person name="Morin E."/>
            <person name="Murat C."/>
            <person name="Sun H."/>
            <person name="Tunlid A."/>
            <person name="Henrissat B."/>
            <person name="Grigoriev I.V."/>
            <person name="Hibbett D.S."/>
            <person name="Martin F."/>
            <person name="Nordberg H.P."/>
            <person name="Cantor M.N."/>
            <person name="Hua S.X."/>
        </authorList>
    </citation>
    <scope>NUCLEOTIDE SEQUENCE [LARGE SCALE GENOMIC DNA]</scope>
    <source>
        <strain evidence="2 3">UH-Slu-Lm8-n1</strain>
    </source>
</reference>
<keyword evidence="3" id="KW-1185">Reference proteome</keyword>
<dbReference type="Proteomes" id="UP000054485">
    <property type="component" value="Unassembled WGS sequence"/>
</dbReference>
<feature type="region of interest" description="Disordered" evidence="1">
    <location>
        <begin position="88"/>
        <end position="115"/>
    </location>
</feature>
<gene>
    <name evidence="2" type="ORF">CY34DRAFT_645161</name>
</gene>
<dbReference type="OrthoDB" id="2690138at2759"/>
<dbReference type="HOGENOM" id="CLU_2110581_0_0_1"/>
<sequence>MQVTDSLRRIGNELNQIVIDSVDESRAHKTRATEWETRHHDVVSQNNAFRTHNEELKRQLELSQPDAGSAIEGRDSAYPILRAQYPRERSVVRPEPRRLCQPHPQPRPHCLAQQG</sequence>
<proteinExistence type="predicted"/>
<dbReference type="EMBL" id="KN835194">
    <property type="protein sequence ID" value="KIK44248.1"/>
    <property type="molecule type" value="Genomic_DNA"/>
</dbReference>
<feature type="compositionally biased region" description="Basic and acidic residues" evidence="1">
    <location>
        <begin position="88"/>
        <end position="98"/>
    </location>
</feature>
<evidence type="ECO:0000313" key="3">
    <source>
        <dbReference type="Proteomes" id="UP000054485"/>
    </source>
</evidence>
<organism evidence="2 3">
    <name type="scientific">Suillus luteus UH-Slu-Lm8-n1</name>
    <dbReference type="NCBI Taxonomy" id="930992"/>
    <lineage>
        <taxon>Eukaryota</taxon>
        <taxon>Fungi</taxon>
        <taxon>Dikarya</taxon>
        <taxon>Basidiomycota</taxon>
        <taxon>Agaricomycotina</taxon>
        <taxon>Agaricomycetes</taxon>
        <taxon>Agaricomycetidae</taxon>
        <taxon>Boletales</taxon>
        <taxon>Suillineae</taxon>
        <taxon>Suillaceae</taxon>
        <taxon>Suillus</taxon>
    </lineage>
</organism>
<evidence type="ECO:0000313" key="2">
    <source>
        <dbReference type="EMBL" id="KIK44248.1"/>
    </source>
</evidence>
<evidence type="ECO:0000256" key="1">
    <source>
        <dbReference type="SAM" id="MobiDB-lite"/>
    </source>
</evidence>
<reference evidence="3" key="2">
    <citation type="submission" date="2015-01" db="EMBL/GenBank/DDBJ databases">
        <title>Evolutionary Origins and Diversification of the Mycorrhizal Mutualists.</title>
        <authorList>
            <consortium name="DOE Joint Genome Institute"/>
            <consortium name="Mycorrhizal Genomics Consortium"/>
            <person name="Kohler A."/>
            <person name="Kuo A."/>
            <person name="Nagy L.G."/>
            <person name="Floudas D."/>
            <person name="Copeland A."/>
            <person name="Barry K.W."/>
            <person name="Cichocki N."/>
            <person name="Veneault-Fourrey C."/>
            <person name="LaButti K."/>
            <person name="Lindquist E.A."/>
            <person name="Lipzen A."/>
            <person name="Lundell T."/>
            <person name="Morin E."/>
            <person name="Murat C."/>
            <person name="Riley R."/>
            <person name="Ohm R."/>
            <person name="Sun H."/>
            <person name="Tunlid A."/>
            <person name="Henrissat B."/>
            <person name="Grigoriev I.V."/>
            <person name="Hibbett D.S."/>
            <person name="Martin F."/>
        </authorList>
    </citation>
    <scope>NUCLEOTIDE SEQUENCE [LARGE SCALE GENOMIC DNA]</scope>
    <source>
        <strain evidence="3">UH-Slu-Lm8-n1</strain>
    </source>
</reference>
<dbReference type="InParanoid" id="A0A0D0BLS5"/>